<name>A0ABP4YGF0_9ACTN</name>
<dbReference type="PANTHER" id="PTHR33387">
    <property type="entry name" value="RMLC-LIKE JELLY ROLL FOLD PROTEIN"/>
    <property type="match status" value="1"/>
</dbReference>
<gene>
    <name evidence="2" type="ORF">GCM10009682_32850</name>
</gene>
<dbReference type="SUPFAM" id="SSF51182">
    <property type="entry name" value="RmlC-like cupins"/>
    <property type="match status" value="1"/>
</dbReference>
<dbReference type="InterPro" id="IPR014710">
    <property type="entry name" value="RmlC-like_jellyroll"/>
</dbReference>
<dbReference type="Pfam" id="PF06172">
    <property type="entry name" value="Cupin_5"/>
    <property type="match status" value="1"/>
</dbReference>
<dbReference type="InterPro" id="IPR039935">
    <property type="entry name" value="YML079W-like"/>
</dbReference>
<reference evidence="3" key="1">
    <citation type="journal article" date="2019" name="Int. J. Syst. Evol. Microbiol.">
        <title>The Global Catalogue of Microorganisms (GCM) 10K type strain sequencing project: providing services to taxonomists for standard genome sequencing and annotation.</title>
        <authorList>
            <consortium name="The Broad Institute Genomics Platform"/>
            <consortium name="The Broad Institute Genome Sequencing Center for Infectious Disease"/>
            <person name="Wu L."/>
            <person name="Ma J."/>
        </authorList>
    </citation>
    <scope>NUCLEOTIDE SEQUENCE [LARGE SCALE GENOMIC DNA]</scope>
    <source>
        <strain evidence="3">JCM 13250</strain>
    </source>
</reference>
<dbReference type="RefSeq" id="WP_344132131.1">
    <property type="nucleotide sequence ID" value="NZ_BAAALT010000093.1"/>
</dbReference>
<comment type="caution">
    <text evidence="2">The sequence shown here is derived from an EMBL/GenBank/DDBJ whole genome shotgun (WGS) entry which is preliminary data.</text>
</comment>
<dbReference type="Proteomes" id="UP001500218">
    <property type="component" value="Unassembled WGS sequence"/>
</dbReference>
<dbReference type="CDD" id="cd06121">
    <property type="entry name" value="cupin_YML079wp"/>
    <property type="match status" value="1"/>
</dbReference>
<dbReference type="InterPro" id="IPR009327">
    <property type="entry name" value="Cupin_DUF985"/>
</dbReference>
<evidence type="ECO:0000313" key="2">
    <source>
        <dbReference type="EMBL" id="GAA1808496.1"/>
    </source>
</evidence>
<evidence type="ECO:0000259" key="1">
    <source>
        <dbReference type="Pfam" id="PF06172"/>
    </source>
</evidence>
<dbReference type="Gene3D" id="2.60.120.10">
    <property type="entry name" value="Jelly Rolls"/>
    <property type="match status" value="1"/>
</dbReference>
<dbReference type="EMBL" id="BAAALT010000093">
    <property type="protein sequence ID" value="GAA1808496.1"/>
    <property type="molecule type" value="Genomic_DNA"/>
</dbReference>
<organism evidence="2 3">
    <name type="scientific">Luedemannella flava</name>
    <dbReference type="NCBI Taxonomy" id="349316"/>
    <lineage>
        <taxon>Bacteria</taxon>
        <taxon>Bacillati</taxon>
        <taxon>Actinomycetota</taxon>
        <taxon>Actinomycetes</taxon>
        <taxon>Micromonosporales</taxon>
        <taxon>Micromonosporaceae</taxon>
        <taxon>Luedemannella</taxon>
    </lineage>
</organism>
<keyword evidence="3" id="KW-1185">Reference proteome</keyword>
<dbReference type="PANTHER" id="PTHR33387:SF3">
    <property type="entry name" value="DUF985 DOMAIN-CONTAINING PROTEIN"/>
    <property type="match status" value="1"/>
</dbReference>
<dbReference type="InterPro" id="IPR011051">
    <property type="entry name" value="RmlC_Cupin_sf"/>
</dbReference>
<evidence type="ECO:0000313" key="3">
    <source>
        <dbReference type="Proteomes" id="UP001500218"/>
    </source>
</evidence>
<protein>
    <submittedName>
        <fullName evidence="2">Cupin domain-containing protein</fullName>
    </submittedName>
</protein>
<proteinExistence type="predicted"/>
<accession>A0ABP4YGF0</accession>
<feature type="domain" description="DUF985" evidence="1">
    <location>
        <begin position="3"/>
        <end position="138"/>
    </location>
</feature>
<sequence length="138" mass="14833">MSDFVSALGLQPHPEGGWYRRTWQSPLTATPLGYPAERPFATAIYFVLRPGEVSRWHRVRSAELWLWHAGGPLALTLGDTSPEASRQVTLGPDLAGGQQPQAVVPGGVWQTAAPLGAEPTLVTCVVAPGFDFADWTLA</sequence>